<evidence type="ECO:0000313" key="3">
    <source>
        <dbReference type="Proteomes" id="UP001221757"/>
    </source>
</evidence>
<accession>A0AAD7D6Q5</accession>
<feature type="compositionally biased region" description="Polar residues" evidence="1">
    <location>
        <begin position="276"/>
        <end position="285"/>
    </location>
</feature>
<sequence length="330" mass="36109">MLQTMLERFFPVTPAPRRHPRGGVFVPSHLNSLAPAPALKLSSPNSSPTRHVPRQLACDIAPPAPAPQSLDGHPAGAAILNQDHAAHVRMNELLWTVATCAASLSPAGPPEASFALRLPHDVPSTPRNTKTTLAWSCVKPPGLRDVPGLLAGRQPGTEIHDMADTDSRGYSYEMEQRIEFKARLGPAIHFYLGTHPVIYQINIAGGSIRVLSPHYDNYMAQSLKTRPPTSSVKLQGPRSLHSRAPSTRRRVGPHHCRRRPLRRAAWLKLDPHQRPQPRSTPSSLPNLMDPLVPVSEAHENFWQSAGGDEGEGHDNGWLTDLIEEADAEGL</sequence>
<dbReference type="Proteomes" id="UP001221757">
    <property type="component" value="Unassembled WGS sequence"/>
</dbReference>
<feature type="region of interest" description="Disordered" evidence="1">
    <location>
        <begin position="224"/>
        <end position="290"/>
    </location>
</feature>
<name>A0AAD7D6Q5_MYCRO</name>
<keyword evidence="3" id="KW-1185">Reference proteome</keyword>
<protein>
    <submittedName>
        <fullName evidence="2">Uncharacterized protein</fullName>
    </submittedName>
</protein>
<gene>
    <name evidence="2" type="ORF">B0H17DRAFT_1138295</name>
</gene>
<evidence type="ECO:0000313" key="2">
    <source>
        <dbReference type="EMBL" id="KAJ7681697.1"/>
    </source>
</evidence>
<proteinExistence type="predicted"/>
<dbReference type="AlphaFoldDB" id="A0AAD7D6Q5"/>
<dbReference type="EMBL" id="JARKIE010000115">
    <property type="protein sequence ID" value="KAJ7681697.1"/>
    <property type="molecule type" value="Genomic_DNA"/>
</dbReference>
<organism evidence="2 3">
    <name type="scientific">Mycena rosella</name>
    <name type="common">Pink bonnet</name>
    <name type="synonym">Agaricus rosellus</name>
    <dbReference type="NCBI Taxonomy" id="1033263"/>
    <lineage>
        <taxon>Eukaryota</taxon>
        <taxon>Fungi</taxon>
        <taxon>Dikarya</taxon>
        <taxon>Basidiomycota</taxon>
        <taxon>Agaricomycotina</taxon>
        <taxon>Agaricomycetes</taxon>
        <taxon>Agaricomycetidae</taxon>
        <taxon>Agaricales</taxon>
        <taxon>Marasmiineae</taxon>
        <taxon>Mycenaceae</taxon>
        <taxon>Mycena</taxon>
    </lineage>
</organism>
<feature type="compositionally biased region" description="Basic residues" evidence="1">
    <location>
        <begin position="246"/>
        <end position="262"/>
    </location>
</feature>
<reference evidence="2" key="1">
    <citation type="submission" date="2023-03" db="EMBL/GenBank/DDBJ databases">
        <title>Massive genome expansion in bonnet fungi (Mycena s.s.) driven by repeated elements and novel gene families across ecological guilds.</title>
        <authorList>
            <consortium name="Lawrence Berkeley National Laboratory"/>
            <person name="Harder C.B."/>
            <person name="Miyauchi S."/>
            <person name="Viragh M."/>
            <person name="Kuo A."/>
            <person name="Thoen E."/>
            <person name="Andreopoulos B."/>
            <person name="Lu D."/>
            <person name="Skrede I."/>
            <person name="Drula E."/>
            <person name="Henrissat B."/>
            <person name="Morin E."/>
            <person name="Kohler A."/>
            <person name="Barry K."/>
            <person name="LaButti K."/>
            <person name="Morin E."/>
            <person name="Salamov A."/>
            <person name="Lipzen A."/>
            <person name="Mereny Z."/>
            <person name="Hegedus B."/>
            <person name="Baldrian P."/>
            <person name="Stursova M."/>
            <person name="Weitz H."/>
            <person name="Taylor A."/>
            <person name="Grigoriev I.V."/>
            <person name="Nagy L.G."/>
            <person name="Martin F."/>
            <person name="Kauserud H."/>
        </authorList>
    </citation>
    <scope>NUCLEOTIDE SEQUENCE</scope>
    <source>
        <strain evidence="2">CBHHK067</strain>
    </source>
</reference>
<evidence type="ECO:0000256" key="1">
    <source>
        <dbReference type="SAM" id="MobiDB-lite"/>
    </source>
</evidence>
<comment type="caution">
    <text evidence="2">The sequence shown here is derived from an EMBL/GenBank/DDBJ whole genome shotgun (WGS) entry which is preliminary data.</text>
</comment>
<feature type="compositionally biased region" description="Polar residues" evidence="1">
    <location>
        <begin position="224"/>
        <end position="233"/>
    </location>
</feature>